<evidence type="ECO:0000313" key="2">
    <source>
        <dbReference type="EMBL" id="AAK00969.1"/>
    </source>
</evidence>
<reference evidence="3" key="1">
    <citation type="journal article" date="2005" name="Nature">
        <title>The map-based sequence of the rice genome.</title>
        <authorList>
            <consortium name="International rice genome sequencing project (IRGSP)"/>
            <person name="Matsumoto T."/>
            <person name="Wu J."/>
            <person name="Kanamori H."/>
            <person name="Katayose Y."/>
            <person name="Fujisawa M."/>
            <person name="Namiki N."/>
            <person name="Mizuno H."/>
            <person name="Yamamoto K."/>
            <person name="Antonio B.A."/>
            <person name="Baba T."/>
            <person name="Sakata K."/>
            <person name="Nagamura Y."/>
            <person name="Aoki H."/>
            <person name="Arikawa K."/>
            <person name="Arita K."/>
            <person name="Bito T."/>
            <person name="Chiden Y."/>
            <person name="Fujitsuka N."/>
            <person name="Fukunaka R."/>
            <person name="Hamada M."/>
            <person name="Harada C."/>
            <person name="Hayashi A."/>
            <person name="Hijishita S."/>
            <person name="Honda M."/>
            <person name="Hosokawa S."/>
            <person name="Ichikawa Y."/>
            <person name="Idonuma A."/>
            <person name="Iijima M."/>
            <person name="Ikeda M."/>
            <person name="Ikeno M."/>
            <person name="Ito K."/>
            <person name="Ito S."/>
            <person name="Ito T."/>
            <person name="Ito Y."/>
            <person name="Ito Y."/>
            <person name="Iwabuchi A."/>
            <person name="Kamiya K."/>
            <person name="Karasawa W."/>
            <person name="Kurita K."/>
            <person name="Katagiri S."/>
            <person name="Kikuta A."/>
            <person name="Kobayashi H."/>
            <person name="Kobayashi N."/>
            <person name="Machita K."/>
            <person name="Maehara T."/>
            <person name="Masukawa M."/>
            <person name="Mizubayashi T."/>
            <person name="Mukai Y."/>
            <person name="Nagasaki H."/>
            <person name="Nagata Y."/>
            <person name="Naito S."/>
            <person name="Nakashima M."/>
            <person name="Nakama Y."/>
            <person name="Nakamichi Y."/>
            <person name="Nakamura M."/>
            <person name="Meguro A."/>
            <person name="Negishi M."/>
            <person name="Ohta I."/>
            <person name="Ohta T."/>
            <person name="Okamoto M."/>
            <person name="Ono N."/>
            <person name="Saji S."/>
            <person name="Sakaguchi M."/>
            <person name="Sakai K."/>
            <person name="Shibata M."/>
            <person name="Shimokawa T."/>
            <person name="Song J."/>
            <person name="Takazaki Y."/>
            <person name="Terasawa K."/>
            <person name="Tsugane M."/>
            <person name="Tsuji K."/>
            <person name="Ueda S."/>
            <person name="Waki K."/>
            <person name="Yamagata H."/>
            <person name="Yamamoto M."/>
            <person name="Yamamoto S."/>
            <person name="Yamane H."/>
            <person name="Yoshiki S."/>
            <person name="Yoshihara R."/>
            <person name="Yukawa K."/>
            <person name="Zhong H."/>
            <person name="Yano M."/>
            <person name="Yuan Q."/>
            <person name="Ouyang S."/>
            <person name="Liu J."/>
            <person name="Jones K.M."/>
            <person name="Gansberger K."/>
            <person name="Moffat K."/>
            <person name="Hill J."/>
            <person name="Bera J."/>
            <person name="Fadrosh D."/>
            <person name="Jin S."/>
            <person name="Johri S."/>
            <person name="Kim M."/>
            <person name="Overton L."/>
            <person name="Reardon M."/>
            <person name="Tsitrin T."/>
            <person name="Vuong H."/>
            <person name="Weaver B."/>
            <person name="Ciecko A."/>
            <person name="Tallon L."/>
            <person name="Jackson J."/>
            <person name="Pai G."/>
            <person name="Aken S.V."/>
            <person name="Utterback T."/>
            <person name="Reidmuller S."/>
            <person name="Feldblyum T."/>
            <person name="Hsiao J."/>
            <person name="Zismann V."/>
            <person name="Iobst S."/>
            <person name="de Vazeille A.R."/>
            <person name="Buell C.R."/>
            <person name="Ying K."/>
            <person name="Li Y."/>
            <person name="Lu T."/>
            <person name="Huang Y."/>
            <person name="Zhao Q."/>
            <person name="Feng Q."/>
            <person name="Zhang L."/>
            <person name="Zhu J."/>
            <person name="Weng Q."/>
            <person name="Mu J."/>
            <person name="Lu Y."/>
            <person name="Fan D."/>
            <person name="Liu Y."/>
            <person name="Guan J."/>
            <person name="Zhang Y."/>
            <person name="Yu S."/>
            <person name="Liu X."/>
            <person name="Zhang Y."/>
            <person name="Hong G."/>
            <person name="Han B."/>
            <person name="Choisne N."/>
            <person name="Demange N."/>
            <person name="Orjeda G."/>
            <person name="Samain S."/>
            <person name="Cattolico L."/>
            <person name="Pelletier E."/>
            <person name="Couloux A."/>
            <person name="Segurens B."/>
            <person name="Wincker P."/>
            <person name="D'Hont A."/>
            <person name="Scarpelli C."/>
            <person name="Weissenbach J."/>
            <person name="Salanoubat M."/>
            <person name="Quetier F."/>
            <person name="Yu Y."/>
            <person name="Kim H.R."/>
            <person name="Rambo T."/>
            <person name="Currie J."/>
            <person name="Collura K."/>
            <person name="Luo M."/>
            <person name="Yang T."/>
            <person name="Ammiraju J.S.S."/>
            <person name="Engler F."/>
            <person name="Soderlund C."/>
            <person name="Wing R.A."/>
            <person name="Palmer L.E."/>
            <person name="de la Bastide M."/>
            <person name="Spiegel L."/>
            <person name="Nascimento L."/>
            <person name="Zutavern T."/>
            <person name="O'Shaughnessy A."/>
            <person name="Dike S."/>
            <person name="Dedhia N."/>
            <person name="Preston R."/>
            <person name="Balija V."/>
            <person name="McCombie W.R."/>
            <person name="Chow T."/>
            <person name="Chen H."/>
            <person name="Chung M."/>
            <person name="Chen C."/>
            <person name="Shaw J."/>
            <person name="Wu H."/>
            <person name="Hsiao K."/>
            <person name="Chao Y."/>
            <person name="Chu M."/>
            <person name="Cheng C."/>
            <person name="Hour A."/>
            <person name="Lee P."/>
            <person name="Lin S."/>
            <person name="Lin Y."/>
            <person name="Liou J."/>
            <person name="Liu S."/>
            <person name="Hsing Y."/>
            <person name="Raghuvanshi S."/>
            <person name="Mohanty A."/>
            <person name="Bharti A.K."/>
            <person name="Gaur A."/>
            <person name="Gupta V."/>
            <person name="Kumar D."/>
            <person name="Ravi V."/>
            <person name="Vij S."/>
            <person name="Kapur A."/>
            <person name="Khurana P."/>
            <person name="Khurana P."/>
            <person name="Khurana J.P."/>
            <person name="Tyagi A.K."/>
            <person name="Gaikwad K."/>
            <person name="Singh A."/>
            <person name="Dalal V."/>
            <person name="Srivastava S."/>
            <person name="Dixit A."/>
            <person name="Pal A.K."/>
            <person name="Ghazi I.A."/>
            <person name="Yadav M."/>
            <person name="Pandit A."/>
            <person name="Bhargava A."/>
            <person name="Sureshbabu K."/>
            <person name="Batra K."/>
            <person name="Sharma T.R."/>
            <person name="Mohapatra T."/>
            <person name="Singh N.K."/>
            <person name="Messing J."/>
            <person name="Nelson A.B."/>
            <person name="Fuks G."/>
            <person name="Kavchok S."/>
            <person name="Keizer G."/>
            <person name="Linton E."/>
            <person name="Llaca V."/>
            <person name="Song R."/>
            <person name="Tanyolac B."/>
            <person name="Young S."/>
            <person name="Ho-Il K."/>
            <person name="Hahn J.H."/>
            <person name="Sangsakoo G."/>
            <person name="Vanavichit A."/>
            <person name="de Mattos Luiz.A.T."/>
            <person name="Zimmer P.D."/>
            <person name="Malone G."/>
            <person name="Dellagostin O."/>
            <person name="de Oliveira A.C."/>
            <person name="Bevan M."/>
            <person name="Bancroft I."/>
            <person name="Minx P."/>
            <person name="Cordum H."/>
            <person name="Wilson R."/>
            <person name="Cheng Z."/>
            <person name="Jin W."/>
            <person name="Jiang J."/>
            <person name="Leong S.A."/>
            <person name="Iwama H."/>
            <person name="Gojobori T."/>
            <person name="Itoh T."/>
            <person name="Niimura Y."/>
            <person name="Fujii Y."/>
            <person name="Habara T."/>
            <person name="Sakai H."/>
            <person name="Sato Y."/>
            <person name="Wilson G."/>
            <person name="Kumar K."/>
            <person name="McCouch S."/>
            <person name="Juretic N."/>
            <person name="Hoen D."/>
            <person name="Wright S."/>
            <person name="Bruskiewich R."/>
            <person name="Bureau T."/>
            <person name="Miyao A."/>
            <person name="Hirochika H."/>
            <person name="Nishikawa T."/>
            <person name="Kadowaki K."/>
            <person name="Sugiura M."/>
            <person name="Burr B."/>
            <person name="Sasaki T."/>
        </authorList>
    </citation>
    <scope>NUCLEOTIDE SEQUENCE [LARGE SCALE GENOMIC DNA]</scope>
    <source>
        <strain evidence="3">cv. Nipponbare</strain>
    </source>
</reference>
<keyword evidence="1" id="KW-0040">ANK repeat</keyword>
<dbReference type="PANTHER" id="PTHR46224:SF19">
    <property type="entry name" value="OS03G0680200 PROTEIN"/>
    <property type="match status" value="1"/>
</dbReference>
<evidence type="ECO:0000313" key="3">
    <source>
        <dbReference type="Proteomes" id="UP000000763"/>
    </source>
</evidence>
<dbReference type="AlphaFoldDB" id="Q9AYD0"/>
<organism evidence="2 3">
    <name type="scientific">Oryza sativa subsp. japonica</name>
    <name type="common">Rice</name>
    <dbReference type="NCBI Taxonomy" id="39947"/>
    <lineage>
        <taxon>Eukaryota</taxon>
        <taxon>Viridiplantae</taxon>
        <taxon>Streptophyta</taxon>
        <taxon>Embryophyta</taxon>
        <taxon>Tracheophyta</taxon>
        <taxon>Spermatophyta</taxon>
        <taxon>Magnoliopsida</taxon>
        <taxon>Liliopsida</taxon>
        <taxon>Poales</taxon>
        <taxon>Poaceae</taxon>
        <taxon>BOP clade</taxon>
        <taxon>Oryzoideae</taxon>
        <taxon>Oryzeae</taxon>
        <taxon>Oryzinae</taxon>
        <taxon>Oryza</taxon>
        <taxon>Oryza sativa</taxon>
    </lineage>
</organism>
<sequence length="111" mass="12051">MTPLACAVSKGKAIAVRYFLDKGADPNKQDNIGFTPLHYATKEGYDGLARLLLSKGASVDVISSKGTALHLAASSWKSGIMKILLEHNADVMAKQGLRRFRDTISCNTYCF</sequence>
<evidence type="ECO:0000256" key="1">
    <source>
        <dbReference type="PROSITE-ProRule" id="PRU00023"/>
    </source>
</evidence>
<dbReference type="Pfam" id="PF12796">
    <property type="entry name" value="Ank_2"/>
    <property type="match status" value="1"/>
</dbReference>
<gene>
    <name evidence="2" type="ORF">OSJNBa0003G23.8</name>
</gene>
<feature type="repeat" description="ANK" evidence="1">
    <location>
        <begin position="64"/>
        <end position="96"/>
    </location>
</feature>
<dbReference type="EMBL" id="AC079736">
    <property type="protein sequence ID" value="AAK00969.1"/>
    <property type="molecule type" value="Genomic_DNA"/>
</dbReference>
<dbReference type="Proteomes" id="UP000000763">
    <property type="component" value="Chromosome 3"/>
</dbReference>
<dbReference type="Pfam" id="PF00023">
    <property type="entry name" value="Ank"/>
    <property type="match status" value="1"/>
</dbReference>
<dbReference type="InterPro" id="IPR036770">
    <property type="entry name" value="Ankyrin_rpt-contain_sf"/>
</dbReference>
<feature type="repeat" description="ANK" evidence="1">
    <location>
        <begin position="32"/>
        <end position="64"/>
    </location>
</feature>
<dbReference type="PRINTS" id="PR01415">
    <property type="entry name" value="ANKYRIN"/>
</dbReference>
<accession>Q9AYD0</accession>
<dbReference type="PANTHER" id="PTHR46224">
    <property type="entry name" value="ANKYRIN REPEAT FAMILY PROTEIN"/>
    <property type="match status" value="1"/>
</dbReference>
<dbReference type="SUPFAM" id="SSF48403">
    <property type="entry name" value="Ankyrin repeat"/>
    <property type="match status" value="1"/>
</dbReference>
<dbReference type="PROSITE" id="PS50088">
    <property type="entry name" value="ANK_REPEAT"/>
    <property type="match status" value="3"/>
</dbReference>
<reference evidence="3" key="2">
    <citation type="journal article" date="2008" name="Nucleic Acids Res.">
        <title>The rice annotation project database (RAP-DB): 2008 update.</title>
        <authorList>
            <consortium name="The rice annotation project (RAP)"/>
        </authorList>
    </citation>
    <scope>GENOME REANNOTATION</scope>
    <source>
        <strain evidence="3">cv. Nipponbare</strain>
    </source>
</reference>
<dbReference type="Gene3D" id="1.25.40.20">
    <property type="entry name" value="Ankyrin repeat-containing domain"/>
    <property type="match status" value="2"/>
</dbReference>
<dbReference type="PROSITE" id="PS50297">
    <property type="entry name" value="ANK_REP_REGION"/>
    <property type="match status" value="3"/>
</dbReference>
<dbReference type="InterPro" id="IPR002110">
    <property type="entry name" value="Ankyrin_rpt"/>
</dbReference>
<feature type="repeat" description="ANK" evidence="1">
    <location>
        <begin position="1"/>
        <end position="31"/>
    </location>
</feature>
<proteinExistence type="predicted"/>
<protein>
    <submittedName>
        <fullName evidence="2">Ankyrin</fullName>
    </submittedName>
</protein>
<dbReference type="SMART" id="SM00248">
    <property type="entry name" value="ANK"/>
    <property type="match status" value="3"/>
</dbReference>
<name>Q9AYD0_ORYSJ</name>
<dbReference type="InterPro" id="IPR051616">
    <property type="entry name" value="Cul2-RING_E3_ligase_SR"/>
</dbReference>